<dbReference type="GO" id="GO:0006310">
    <property type="term" value="P:DNA recombination"/>
    <property type="evidence" value="ECO:0007669"/>
    <property type="project" value="UniProtKB-KW"/>
</dbReference>
<reference evidence="6" key="2">
    <citation type="submission" date="2020-09" db="EMBL/GenBank/DDBJ databases">
        <authorList>
            <person name="Sun Q."/>
            <person name="Ohkuma M."/>
        </authorList>
    </citation>
    <scope>NUCLEOTIDE SEQUENCE</scope>
    <source>
        <strain evidence="6">JCM 3086</strain>
    </source>
</reference>
<dbReference type="Gene3D" id="1.10.150.130">
    <property type="match status" value="1"/>
</dbReference>
<dbReference type="InterPro" id="IPR050090">
    <property type="entry name" value="Tyrosine_recombinase_XerCD"/>
</dbReference>
<dbReference type="EMBL" id="BMQA01000085">
    <property type="protein sequence ID" value="GGJ65391.1"/>
    <property type="molecule type" value="Genomic_DNA"/>
</dbReference>
<name>A0A917UL76_9ACTN</name>
<keyword evidence="1 3" id="KW-0238">DNA-binding</keyword>
<evidence type="ECO:0000256" key="2">
    <source>
        <dbReference type="ARBA" id="ARBA00023172"/>
    </source>
</evidence>
<keyword evidence="7" id="KW-1185">Reference proteome</keyword>
<evidence type="ECO:0000256" key="3">
    <source>
        <dbReference type="PROSITE-ProRule" id="PRU01248"/>
    </source>
</evidence>
<sequence length="411" mass="44934">MGQGAPRKGVGTVAGSRRKAGALASQVEGYRVWLADHGYTTQTARNMLKDLGQVGQWLSQRELEVADLSEEKLELYLSDQRRAGRRRICGLRGMMPLLTYLREARVVPAPQVVLSPLEVLLVQYRSWMAGERGLSAATMLRYENTARRFLTEQAMPGGVFTPSGLTGSDLNAFLLRECARVSAGSAKGRVAELRSLMRFLHLHGVTPLRLGAAVPPVGGWRLATVPPTMAASEVQLLLDHCPREDAVGIRDYAILMLVARLGLRSIEVARLQLDDVDWRSGEIIVRGKGRREDRLPLPVDVGEALVAYLSAARPQLLSRHLFLTCRAPRGPIRADLVGDVVERACLRAGLPRVGPHRLRHALAGEMLRQGAGLTAIGQVLRHQDLATTALYAKVDFTALRAVAQPWPGQAA</sequence>
<evidence type="ECO:0000259" key="5">
    <source>
        <dbReference type="PROSITE" id="PS51900"/>
    </source>
</evidence>
<comment type="caution">
    <text evidence="6">The sequence shown here is derived from an EMBL/GenBank/DDBJ whole genome shotgun (WGS) entry which is preliminary data.</text>
</comment>
<evidence type="ECO:0000259" key="4">
    <source>
        <dbReference type="PROSITE" id="PS51898"/>
    </source>
</evidence>
<dbReference type="InterPro" id="IPR010998">
    <property type="entry name" value="Integrase_recombinase_N"/>
</dbReference>
<dbReference type="SUPFAM" id="SSF56349">
    <property type="entry name" value="DNA breaking-rejoining enzymes"/>
    <property type="match status" value="1"/>
</dbReference>
<gene>
    <name evidence="6" type="ORF">GCM10010121_090000</name>
</gene>
<dbReference type="Gene3D" id="1.10.443.10">
    <property type="entry name" value="Intergrase catalytic core"/>
    <property type="match status" value="1"/>
</dbReference>
<dbReference type="AlphaFoldDB" id="A0A917UL76"/>
<evidence type="ECO:0000313" key="7">
    <source>
        <dbReference type="Proteomes" id="UP000657574"/>
    </source>
</evidence>
<reference evidence="6" key="1">
    <citation type="journal article" date="2014" name="Int. J. Syst. Evol. Microbiol.">
        <title>Complete genome sequence of Corynebacterium casei LMG S-19264T (=DSM 44701T), isolated from a smear-ripened cheese.</title>
        <authorList>
            <consortium name="US DOE Joint Genome Institute (JGI-PGF)"/>
            <person name="Walter F."/>
            <person name="Albersmeier A."/>
            <person name="Kalinowski J."/>
            <person name="Ruckert C."/>
        </authorList>
    </citation>
    <scope>NUCLEOTIDE SEQUENCE</scope>
    <source>
        <strain evidence="6">JCM 3086</strain>
    </source>
</reference>
<accession>A0A917UL76</accession>
<dbReference type="InterPro" id="IPR011010">
    <property type="entry name" value="DNA_brk_join_enz"/>
</dbReference>
<dbReference type="Pfam" id="PF00589">
    <property type="entry name" value="Phage_integrase"/>
    <property type="match status" value="1"/>
</dbReference>
<keyword evidence="2" id="KW-0233">DNA recombination</keyword>
<dbReference type="GO" id="GO:0015074">
    <property type="term" value="P:DNA integration"/>
    <property type="evidence" value="ECO:0007669"/>
    <property type="project" value="InterPro"/>
</dbReference>
<feature type="domain" description="Core-binding (CB)" evidence="5">
    <location>
        <begin position="115"/>
        <end position="201"/>
    </location>
</feature>
<dbReference type="InterPro" id="IPR002104">
    <property type="entry name" value="Integrase_catalytic"/>
</dbReference>
<feature type="domain" description="Tyr recombinase" evidence="4">
    <location>
        <begin position="224"/>
        <end position="404"/>
    </location>
</feature>
<protein>
    <submittedName>
        <fullName evidence="6">Integrase/recombinase y4rA</fullName>
    </submittedName>
</protein>
<dbReference type="InterPro" id="IPR013762">
    <property type="entry name" value="Integrase-like_cat_sf"/>
</dbReference>
<evidence type="ECO:0000256" key="1">
    <source>
        <dbReference type="ARBA" id="ARBA00023125"/>
    </source>
</evidence>
<dbReference type="PROSITE" id="PS51898">
    <property type="entry name" value="TYR_RECOMBINASE"/>
    <property type="match status" value="1"/>
</dbReference>
<dbReference type="PROSITE" id="PS51900">
    <property type="entry name" value="CB"/>
    <property type="match status" value="1"/>
</dbReference>
<dbReference type="InterPro" id="IPR044068">
    <property type="entry name" value="CB"/>
</dbReference>
<dbReference type="PANTHER" id="PTHR30349:SF90">
    <property type="entry name" value="TYROSINE RECOMBINASE XERD"/>
    <property type="match status" value="1"/>
</dbReference>
<evidence type="ECO:0000313" key="6">
    <source>
        <dbReference type="EMBL" id="GGJ65391.1"/>
    </source>
</evidence>
<dbReference type="PANTHER" id="PTHR30349">
    <property type="entry name" value="PHAGE INTEGRASE-RELATED"/>
    <property type="match status" value="1"/>
</dbReference>
<dbReference type="GO" id="GO:0003677">
    <property type="term" value="F:DNA binding"/>
    <property type="evidence" value="ECO:0007669"/>
    <property type="project" value="UniProtKB-UniRule"/>
</dbReference>
<dbReference type="CDD" id="cd01188">
    <property type="entry name" value="INT_RitA_C_like"/>
    <property type="match status" value="1"/>
</dbReference>
<dbReference type="Proteomes" id="UP000657574">
    <property type="component" value="Unassembled WGS sequence"/>
</dbReference>
<proteinExistence type="predicted"/>
<organism evidence="6 7">
    <name type="scientific">Streptomyces brasiliensis</name>
    <dbReference type="NCBI Taxonomy" id="1954"/>
    <lineage>
        <taxon>Bacteria</taxon>
        <taxon>Bacillati</taxon>
        <taxon>Actinomycetota</taxon>
        <taxon>Actinomycetes</taxon>
        <taxon>Kitasatosporales</taxon>
        <taxon>Streptomycetaceae</taxon>
        <taxon>Streptomyces</taxon>
    </lineage>
</organism>